<dbReference type="SUPFAM" id="SSF52540">
    <property type="entry name" value="P-loop containing nucleoside triphosphate hydrolases"/>
    <property type="match status" value="1"/>
</dbReference>
<protein>
    <submittedName>
        <fullName evidence="1">Uncharacterized protein</fullName>
    </submittedName>
</protein>
<organism evidence="1 2">
    <name type="scientific">Persephonella marina (strain DSM 14350 / EX-H1)</name>
    <dbReference type="NCBI Taxonomy" id="123214"/>
    <lineage>
        <taxon>Bacteria</taxon>
        <taxon>Pseudomonadati</taxon>
        <taxon>Aquificota</taxon>
        <taxon>Aquificia</taxon>
        <taxon>Aquificales</taxon>
        <taxon>Hydrogenothermaceae</taxon>
        <taxon>Persephonella</taxon>
    </lineage>
</organism>
<dbReference type="KEGG" id="pmx:PERMA_0767"/>
<proteinExistence type="predicted"/>
<accession>C0QPF8</accession>
<reference evidence="1 2" key="1">
    <citation type="journal article" date="2009" name="J. Bacteriol.">
        <title>Complete and draft genome sequences of six members of the Aquificales.</title>
        <authorList>
            <person name="Reysenbach A.L."/>
            <person name="Hamamura N."/>
            <person name="Podar M."/>
            <person name="Griffiths E."/>
            <person name="Ferreira S."/>
            <person name="Hochstein R."/>
            <person name="Heidelberg J."/>
            <person name="Johnson J."/>
            <person name="Mead D."/>
            <person name="Pohorille A."/>
            <person name="Sarmiento M."/>
            <person name="Schweighofer K."/>
            <person name="Seshadri R."/>
            <person name="Voytek M.A."/>
        </authorList>
    </citation>
    <scope>NUCLEOTIDE SEQUENCE [LARGE SCALE GENOMIC DNA]</scope>
    <source>
        <strain evidence="2">DSM 14350 / EX-H1</strain>
    </source>
</reference>
<gene>
    <name evidence="1" type="ordered locus">PERMA_0767</name>
</gene>
<dbReference type="Proteomes" id="UP000001366">
    <property type="component" value="Chromosome"/>
</dbReference>
<dbReference type="Gene3D" id="3.40.50.300">
    <property type="entry name" value="P-loop containing nucleotide triphosphate hydrolases"/>
    <property type="match status" value="1"/>
</dbReference>
<dbReference type="eggNOG" id="COG4639">
    <property type="taxonomic scope" value="Bacteria"/>
</dbReference>
<dbReference type="HOGENOM" id="CLU_1439838_0_0_0"/>
<name>C0QPF8_PERMH</name>
<dbReference type="EMBL" id="CP001230">
    <property type="protein sequence ID" value="ACO04433.1"/>
    <property type="molecule type" value="Genomic_DNA"/>
</dbReference>
<dbReference type="PaxDb" id="123214-PERMA_0767"/>
<dbReference type="OrthoDB" id="12786at2"/>
<dbReference type="InterPro" id="IPR027417">
    <property type="entry name" value="P-loop_NTPase"/>
</dbReference>
<sequence length="188" mass="22317">MKVLKDILKANEDRKIIIMPVGISGSGKTTLFKDLKEDFDIEYISFDKIRVDIYRKNFPEKEDIKYSEVFRYITDNKIKILPLAKKQLLDSDRRLFYIDNTNLTKKARRKFLLLCDDCLKIAVYFKPDLKECIKRQFNKDRDKRLKPSVILNQYSAVEKPDFSEFDIIITKKINGKIDEKGRSDNRCF</sequence>
<dbReference type="RefSeq" id="WP_012676671.1">
    <property type="nucleotide sequence ID" value="NC_012440.1"/>
</dbReference>
<evidence type="ECO:0000313" key="1">
    <source>
        <dbReference type="EMBL" id="ACO04433.1"/>
    </source>
</evidence>
<dbReference type="Pfam" id="PF13671">
    <property type="entry name" value="AAA_33"/>
    <property type="match status" value="1"/>
</dbReference>
<evidence type="ECO:0000313" key="2">
    <source>
        <dbReference type="Proteomes" id="UP000001366"/>
    </source>
</evidence>
<dbReference type="AlphaFoldDB" id="C0QPF8"/>
<keyword evidence="2" id="KW-1185">Reference proteome</keyword>
<dbReference type="STRING" id="123214.PERMA_0767"/>